<keyword evidence="8 11" id="KW-1133">Transmembrane helix</keyword>
<dbReference type="RefSeq" id="WP_368801649.1">
    <property type="nucleotide sequence ID" value="NZ_JAZHFV010000001.1"/>
</dbReference>
<dbReference type="Pfam" id="PF00528">
    <property type="entry name" value="BPD_transp_1"/>
    <property type="match status" value="1"/>
</dbReference>
<keyword evidence="12" id="KW-0997">Cell inner membrane</keyword>
<dbReference type="PROSITE" id="PS50928">
    <property type="entry name" value="ABC_TM1"/>
    <property type="match status" value="1"/>
</dbReference>
<evidence type="ECO:0000256" key="1">
    <source>
        <dbReference type="ARBA" id="ARBA00004651"/>
    </source>
</evidence>
<evidence type="ECO:0000256" key="10">
    <source>
        <dbReference type="ARBA" id="ARBA00037054"/>
    </source>
</evidence>
<dbReference type="SUPFAM" id="SSF161098">
    <property type="entry name" value="MetI-like"/>
    <property type="match status" value="1"/>
</dbReference>
<evidence type="ECO:0000256" key="6">
    <source>
        <dbReference type="ARBA" id="ARBA00022475"/>
    </source>
</evidence>
<evidence type="ECO:0000256" key="2">
    <source>
        <dbReference type="ARBA" id="ARBA00009306"/>
    </source>
</evidence>
<feature type="transmembrane region" description="Helical" evidence="11">
    <location>
        <begin position="201"/>
        <end position="224"/>
    </location>
</feature>
<comment type="similarity">
    <text evidence="2 11">Belongs to the binding-protein-dependent transport system permease family.</text>
</comment>
<feature type="transmembrane region" description="Helical" evidence="11">
    <location>
        <begin position="75"/>
        <end position="99"/>
    </location>
</feature>
<keyword evidence="6 12" id="KW-1003">Cell membrane</keyword>
<evidence type="ECO:0000259" key="13">
    <source>
        <dbReference type="PROSITE" id="PS50928"/>
    </source>
</evidence>
<evidence type="ECO:0000256" key="7">
    <source>
        <dbReference type="ARBA" id="ARBA00022692"/>
    </source>
</evidence>
<evidence type="ECO:0000256" key="11">
    <source>
        <dbReference type="RuleBase" id="RU363032"/>
    </source>
</evidence>
<keyword evidence="9 11" id="KW-0472">Membrane</keyword>
<proteinExistence type="inferred from homology"/>
<evidence type="ECO:0000313" key="15">
    <source>
        <dbReference type="Proteomes" id="UP001559025"/>
    </source>
</evidence>
<dbReference type="Gene3D" id="1.10.3720.10">
    <property type="entry name" value="MetI-like"/>
    <property type="match status" value="1"/>
</dbReference>
<name>A0ABV3WNR8_9HYPH</name>
<evidence type="ECO:0000313" key="14">
    <source>
        <dbReference type="EMBL" id="MEX4006308.1"/>
    </source>
</evidence>
<comment type="function">
    <text evidence="10 12">Part of the ABC transporter complex UgpBAEC involved in sn-glycerol-3-phosphate (G3P) import. Probably responsible for the translocation of the substrate across the membrane.</text>
</comment>
<accession>A0ABV3WNR8</accession>
<evidence type="ECO:0000256" key="8">
    <source>
        <dbReference type="ARBA" id="ARBA00022989"/>
    </source>
</evidence>
<feature type="transmembrane region" description="Helical" evidence="11">
    <location>
        <begin position="7"/>
        <end position="31"/>
    </location>
</feature>
<comment type="caution">
    <text evidence="14">The sequence shown here is derived from an EMBL/GenBank/DDBJ whole genome shotgun (WGS) entry which is preliminary data.</text>
</comment>
<dbReference type="EMBL" id="JAZHFV010000001">
    <property type="protein sequence ID" value="MEX4006308.1"/>
    <property type="molecule type" value="Genomic_DNA"/>
</dbReference>
<feature type="transmembrane region" description="Helical" evidence="11">
    <location>
        <begin position="263"/>
        <end position="285"/>
    </location>
</feature>
<comment type="subcellular location">
    <subcellularLocation>
        <location evidence="12">Cell inner membrane</location>
        <topology evidence="12">Multi-pass membrane protein</topology>
    </subcellularLocation>
    <subcellularLocation>
        <location evidence="1 11">Cell membrane</location>
        <topology evidence="1 11">Multi-pass membrane protein</topology>
    </subcellularLocation>
</comment>
<protein>
    <recommendedName>
        <fullName evidence="4 12">sn-glycerol-3-phosphate transport system permease protein UgpE</fullName>
    </recommendedName>
</protein>
<feature type="transmembrane region" description="Helical" evidence="11">
    <location>
        <begin position="106"/>
        <end position="124"/>
    </location>
</feature>
<comment type="subunit">
    <text evidence="3 12">The complex is composed of two ATP-binding proteins (UgpC), two transmembrane proteins (UgpA and UgpE) and a solute-binding protein (UgpB).</text>
</comment>
<keyword evidence="5 11" id="KW-0813">Transport</keyword>
<organism evidence="14 15">
    <name type="scientific">Neoaquamicrobium sediminum</name>
    <dbReference type="NCBI Taxonomy" id="1849104"/>
    <lineage>
        <taxon>Bacteria</taxon>
        <taxon>Pseudomonadati</taxon>
        <taxon>Pseudomonadota</taxon>
        <taxon>Alphaproteobacteria</taxon>
        <taxon>Hyphomicrobiales</taxon>
        <taxon>Phyllobacteriaceae</taxon>
        <taxon>Neoaquamicrobium</taxon>
    </lineage>
</organism>
<dbReference type="Proteomes" id="UP001559025">
    <property type="component" value="Unassembled WGS sequence"/>
</dbReference>
<dbReference type="InterPro" id="IPR000515">
    <property type="entry name" value="MetI-like"/>
</dbReference>
<evidence type="ECO:0000256" key="12">
    <source>
        <dbReference type="RuleBase" id="RU363056"/>
    </source>
</evidence>
<gene>
    <name evidence="12" type="primary">ugpE</name>
    <name evidence="14" type="ORF">V1479_03265</name>
</gene>
<evidence type="ECO:0000256" key="9">
    <source>
        <dbReference type="ARBA" id="ARBA00023136"/>
    </source>
</evidence>
<dbReference type="PANTHER" id="PTHR43744:SF8">
    <property type="entry name" value="SN-GLYCEROL-3-PHOSPHATE TRANSPORT SYSTEM PERMEASE PROTEIN UGPE"/>
    <property type="match status" value="1"/>
</dbReference>
<evidence type="ECO:0000256" key="4">
    <source>
        <dbReference type="ARBA" id="ARBA00020515"/>
    </source>
</evidence>
<feature type="transmembrane region" description="Helical" evidence="11">
    <location>
        <begin position="159"/>
        <end position="180"/>
    </location>
</feature>
<evidence type="ECO:0000256" key="5">
    <source>
        <dbReference type="ARBA" id="ARBA00022448"/>
    </source>
</evidence>
<keyword evidence="15" id="KW-1185">Reference proteome</keyword>
<sequence>MIERTPVLDFITQAILVLSLVALLMPLWVVFVAASHDYQTVNQVPMPLWPGSHLFENLSAAWAAGNFDRVMLNSVIVAVGVTAGKICIAALSAFSIVYFNYRLRMLLFWLIFITLMLPLEVRIVPTYAVAANALGPFEAILNAIGISIYLPEWNLLNSYSGLILPLVATATGTFLYRQFFMTIPDELAEAAKMDGSGPLRFFFEVLLPLSKTNMAALATIMFVWSWNQYLWPLLIVTDHANYATATMQLQKVVPGPLFGAPPVWNTAMAANLIVLTPPVLVTILLQRWFVRGLISTDK</sequence>
<dbReference type="PANTHER" id="PTHR43744">
    <property type="entry name" value="ABC TRANSPORTER PERMEASE PROTEIN MG189-RELATED-RELATED"/>
    <property type="match status" value="1"/>
</dbReference>
<dbReference type="InterPro" id="IPR035906">
    <property type="entry name" value="MetI-like_sf"/>
</dbReference>
<evidence type="ECO:0000256" key="3">
    <source>
        <dbReference type="ARBA" id="ARBA00011557"/>
    </source>
</evidence>
<feature type="domain" description="ABC transmembrane type-1" evidence="13">
    <location>
        <begin position="71"/>
        <end position="285"/>
    </location>
</feature>
<dbReference type="CDD" id="cd06261">
    <property type="entry name" value="TM_PBP2"/>
    <property type="match status" value="1"/>
</dbReference>
<keyword evidence="7 11" id="KW-0812">Transmembrane</keyword>
<reference evidence="14 15" key="1">
    <citation type="submission" date="2024-01" db="EMBL/GenBank/DDBJ databases">
        <title>New evidence supports the origin of RcGTA from prophage.</title>
        <authorList>
            <person name="Xu Y."/>
            <person name="Liu B."/>
            <person name="Chen F."/>
        </authorList>
    </citation>
    <scope>NUCLEOTIDE SEQUENCE [LARGE SCALE GENOMIC DNA]</scope>
    <source>
        <strain evidence="14 15">CBW1107-2</strain>
    </source>
</reference>